<dbReference type="Proteomes" id="UP000016936">
    <property type="component" value="Unassembled WGS sequence"/>
</dbReference>
<dbReference type="PANTHER" id="PTHR47654:SF5">
    <property type="entry name" value="TRANSCRIPTION FACTOR DOMAIN-CONTAINING PROTEIN"/>
    <property type="match status" value="1"/>
</dbReference>
<dbReference type="CDD" id="cd12148">
    <property type="entry name" value="fungal_TF_MHR"/>
    <property type="match status" value="1"/>
</dbReference>
<accession>M2TCB3</accession>
<dbReference type="PANTHER" id="PTHR47654">
    <property type="entry name" value="ZN(II)2CYS6 TRANSCRIPTION FACTOR (EUROFUNG)-RELATED"/>
    <property type="match status" value="1"/>
</dbReference>
<name>M2TCB3_COCH5</name>
<organism evidence="4 5">
    <name type="scientific">Cochliobolus heterostrophus (strain C5 / ATCC 48332 / race O)</name>
    <name type="common">Southern corn leaf blight fungus</name>
    <name type="synonym">Bipolaris maydis</name>
    <dbReference type="NCBI Taxonomy" id="701091"/>
    <lineage>
        <taxon>Eukaryota</taxon>
        <taxon>Fungi</taxon>
        <taxon>Dikarya</taxon>
        <taxon>Ascomycota</taxon>
        <taxon>Pezizomycotina</taxon>
        <taxon>Dothideomycetes</taxon>
        <taxon>Pleosporomycetidae</taxon>
        <taxon>Pleosporales</taxon>
        <taxon>Pleosporineae</taxon>
        <taxon>Pleosporaceae</taxon>
        <taxon>Bipolaris</taxon>
    </lineage>
</organism>
<evidence type="ECO:0000256" key="1">
    <source>
        <dbReference type="ARBA" id="ARBA00023242"/>
    </source>
</evidence>
<dbReference type="AlphaFoldDB" id="M2TCB3"/>
<sequence>MSSTSADVGEALVSASVGSNDDLDFVQEDLLRVNEAESAGFMGRNSQAQWLRALESQVEQPEDESSFSDYGPPGASAEAFNQRAEALHGRQQKSGHTQANANSATNYYFYLDKTNIDIEIDDPDVLPSPSTAQSLFGYYKHAVHSPFKLVDDEFEQQLQVYLNEKDGRVTENVCSKWKAVMNLVFAIGARYSYLVDAEWRADDRDHLVYMWRAIHLLQLQNIRALVSHPEQRLIQAIGLLALYYLTIGHVSRAWLMIGMAIRHAQAAGLHLRYENPSIPNDRRNSLAELWWALNSIECVLTAILGRPRVISANDCTVPPPGTVRTETELKSRGATTGNVSTTTSVYSRGSGSSTGEKSAAQNSDNFAPAYVRLDILMDKILAGLYSPRRSARSWKGAQSMITSLSEELETWALQWLPQGASAAAAATVDHSLDRERLLLYLYYYNAKICITRPCVCRMDERIKGQSAESSRFNQKTAEACIGAALDIAALLPDVPKRSWFYANGPWWCATHMIMQALTPLLIELSLDCVHLTIDKSHVTSCVEKLIAWLHSMKTVDAVSESAYNVATKVLSRQRPEDATKKQMPHPEHHQALGRQEYGPLQQQPDSQQSYQIASHPYPLQEMEYAWPGPDELNSMPYFPQPDARRFYQNNAPSSEFLHNSNTGMHEFGQPQMSLFYANPFTATMDQWDWDSTAGEDTGHGHGPGMHQYQGQNFGGRPSQ</sequence>
<proteinExistence type="predicted"/>
<dbReference type="eggNOG" id="ENOG502RZ6G">
    <property type="taxonomic scope" value="Eukaryota"/>
</dbReference>
<dbReference type="GO" id="GO:0008270">
    <property type="term" value="F:zinc ion binding"/>
    <property type="evidence" value="ECO:0007669"/>
    <property type="project" value="InterPro"/>
</dbReference>
<gene>
    <name evidence="4" type="ORF">COCHEDRAFT_1168846</name>
</gene>
<dbReference type="InterPro" id="IPR053230">
    <property type="entry name" value="Trans_reg_galc"/>
</dbReference>
<protein>
    <recommendedName>
        <fullName evidence="3">Xylanolytic transcriptional activator regulatory domain-containing protein</fullName>
    </recommendedName>
</protein>
<feature type="region of interest" description="Disordered" evidence="2">
    <location>
        <begin position="690"/>
        <end position="719"/>
    </location>
</feature>
<reference evidence="4 5" key="1">
    <citation type="journal article" date="2012" name="PLoS Pathog.">
        <title>Diverse lifestyles and strategies of plant pathogenesis encoded in the genomes of eighteen Dothideomycetes fungi.</title>
        <authorList>
            <person name="Ohm R.A."/>
            <person name="Feau N."/>
            <person name="Henrissat B."/>
            <person name="Schoch C.L."/>
            <person name="Horwitz B.A."/>
            <person name="Barry K.W."/>
            <person name="Condon B.J."/>
            <person name="Copeland A.C."/>
            <person name="Dhillon B."/>
            <person name="Glaser F."/>
            <person name="Hesse C.N."/>
            <person name="Kosti I."/>
            <person name="LaButti K."/>
            <person name="Lindquist E.A."/>
            <person name="Lucas S."/>
            <person name="Salamov A.A."/>
            <person name="Bradshaw R.E."/>
            <person name="Ciuffetti L."/>
            <person name="Hamelin R.C."/>
            <person name="Kema G.H.J."/>
            <person name="Lawrence C."/>
            <person name="Scott J.A."/>
            <person name="Spatafora J.W."/>
            <person name="Turgeon B.G."/>
            <person name="de Wit P.J.G.M."/>
            <person name="Zhong S."/>
            <person name="Goodwin S.B."/>
            <person name="Grigoriev I.V."/>
        </authorList>
    </citation>
    <scope>NUCLEOTIDE SEQUENCE [LARGE SCALE GENOMIC DNA]</scope>
    <source>
        <strain evidence="5">C5 / ATCC 48332 / race O</strain>
    </source>
</reference>
<evidence type="ECO:0000313" key="4">
    <source>
        <dbReference type="EMBL" id="EMD95180.1"/>
    </source>
</evidence>
<dbReference type="EMBL" id="KB445571">
    <property type="protein sequence ID" value="EMD95180.1"/>
    <property type="molecule type" value="Genomic_DNA"/>
</dbReference>
<dbReference type="SMART" id="SM00906">
    <property type="entry name" value="Fungal_trans"/>
    <property type="match status" value="1"/>
</dbReference>
<dbReference type="HOGENOM" id="CLU_011910_1_0_1"/>
<feature type="compositionally biased region" description="Polar residues" evidence="2">
    <location>
        <begin position="333"/>
        <end position="361"/>
    </location>
</feature>
<dbReference type="Pfam" id="PF04082">
    <property type="entry name" value="Fungal_trans"/>
    <property type="match status" value="1"/>
</dbReference>
<dbReference type="OrthoDB" id="5296287at2759"/>
<evidence type="ECO:0000313" key="5">
    <source>
        <dbReference type="Proteomes" id="UP000016936"/>
    </source>
</evidence>
<dbReference type="InterPro" id="IPR007219">
    <property type="entry name" value="XnlR_reg_dom"/>
</dbReference>
<feature type="domain" description="Xylanolytic transcriptional activator regulatory" evidence="3">
    <location>
        <begin position="253"/>
        <end position="326"/>
    </location>
</feature>
<keyword evidence="1" id="KW-0539">Nucleus</keyword>
<dbReference type="OMA" id="NGPWWCA"/>
<dbReference type="GO" id="GO:0003677">
    <property type="term" value="F:DNA binding"/>
    <property type="evidence" value="ECO:0007669"/>
    <property type="project" value="InterPro"/>
</dbReference>
<feature type="region of interest" description="Disordered" evidence="2">
    <location>
        <begin position="55"/>
        <end position="75"/>
    </location>
</feature>
<dbReference type="GO" id="GO:0006351">
    <property type="term" value="P:DNA-templated transcription"/>
    <property type="evidence" value="ECO:0007669"/>
    <property type="project" value="InterPro"/>
</dbReference>
<keyword evidence="5" id="KW-1185">Reference proteome</keyword>
<evidence type="ECO:0000259" key="3">
    <source>
        <dbReference type="SMART" id="SM00906"/>
    </source>
</evidence>
<reference evidence="5" key="2">
    <citation type="journal article" date="2013" name="PLoS Genet.">
        <title>Comparative genome structure, secondary metabolite, and effector coding capacity across Cochliobolus pathogens.</title>
        <authorList>
            <person name="Condon B.J."/>
            <person name="Leng Y."/>
            <person name="Wu D."/>
            <person name="Bushley K.E."/>
            <person name="Ohm R.A."/>
            <person name="Otillar R."/>
            <person name="Martin J."/>
            <person name="Schackwitz W."/>
            <person name="Grimwood J."/>
            <person name="MohdZainudin N."/>
            <person name="Xue C."/>
            <person name="Wang R."/>
            <person name="Manning V.A."/>
            <person name="Dhillon B."/>
            <person name="Tu Z.J."/>
            <person name="Steffenson B.J."/>
            <person name="Salamov A."/>
            <person name="Sun H."/>
            <person name="Lowry S."/>
            <person name="LaButti K."/>
            <person name="Han J."/>
            <person name="Copeland A."/>
            <person name="Lindquist E."/>
            <person name="Barry K."/>
            <person name="Schmutz J."/>
            <person name="Baker S.E."/>
            <person name="Ciuffetti L.M."/>
            <person name="Grigoriev I.V."/>
            <person name="Zhong S."/>
            <person name="Turgeon B.G."/>
        </authorList>
    </citation>
    <scope>NUCLEOTIDE SEQUENCE [LARGE SCALE GENOMIC DNA]</scope>
    <source>
        <strain evidence="5">C5 / ATCC 48332 / race O</strain>
    </source>
</reference>
<feature type="region of interest" description="Disordered" evidence="2">
    <location>
        <begin position="321"/>
        <end position="361"/>
    </location>
</feature>
<evidence type="ECO:0000256" key="2">
    <source>
        <dbReference type="SAM" id="MobiDB-lite"/>
    </source>
</evidence>